<dbReference type="EC" id="3.2.2.n1" evidence="2"/>
<gene>
    <name evidence="3" type="ORF">CQY20_14640</name>
</gene>
<organism evidence="3 4">
    <name type="scientific">Mycolicibacterium agri</name>
    <name type="common">Mycobacterium agri</name>
    <dbReference type="NCBI Taxonomy" id="36811"/>
    <lineage>
        <taxon>Bacteria</taxon>
        <taxon>Bacillati</taxon>
        <taxon>Actinomycetota</taxon>
        <taxon>Actinomycetes</taxon>
        <taxon>Mycobacteriales</taxon>
        <taxon>Mycobacteriaceae</taxon>
        <taxon>Mycolicibacterium</taxon>
    </lineage>
</organism>
<comment type="caution">
    <text evidence="3">The sequence shown here is derived from an EMBL/GenBank/DDBJ whole genome shotgun (WGS) entry which is preliminary data.</text>
</comment>
<evidence type="ECO:0000313" key="4">
    <source>
        <dbReference type="Proteomes" id="UP000220914"/>
    </source>
</evidence>
<dbReference type="GO" id="GO:0102682">
    <property type="term" value="F:cytokinin riboside 5'-monophosphate phosphoribohydrolase activity"/>
    <property type="evidence" value="ECO:0007669"/>
    <property type="project" value="RHEA"/>
</dbReference>
<dbReference type="SUPFAM" id="SSF102405">
    <property type="entry name" value="MCP/YpsA-like"/>
    <property type="match status" value="1"/>
</dbReference>
<keyword evidence="4" id="KW-1185">Reference proteome</keyword>
<dbReference type="GO" id="GO:0005829">
    <property type="term" value="C:cytosol"/>
    <property type="evidence" value="ECO:0007669"/>
    <property type="project" value="TreeGrafter"/>
</dbReference>
<keyword evidence="2" id="KW-0378">Hydrolase</keyword>
<dbReference type="NCBIfam" id="TIGR00730">
    <property type="entry name" value="Rossman fold protein, TIGR00730 family"/>
    <property type="match status" value="1"/>
</dbReference>
<dbReference type="EMBL" id="PDCP01000023">
    <property type="protein sequence ID" value="PEG37986.1"/>
    <property type="molecule type" value="Genomic_DNA"/>
</dbReference>
<dbReference type="AlphaFoldDB" id="A0A2A7N267"/>
<dbReference type="Gene3D" id="3.40.50.450">
    <property type="match status" value="1"/>
</dbReference>
<dbReference type="GO" id="GO:0009691">
    <property type="term" value="P:cytokinin biosynthetic process"/>
    <property type="evidence" value="ECO:0007669"/>
    <property type="project" value="UniProtKB-UniRule"/>
</dbReference>
<dbReference type="PANTHER" id="PTHR31223:SF70">
    <property type="entry name" value="LOG FAMILY PROTEIN YJL055W"/>
    <property type="match status" value="1"/>
</dbReference>
<evidence type="ECO:0000313" key="3">
    <source>
        <dbReference type="EMBL" id="PEG37986.1"/>
    </source>
</evidence>
<name>A0A2A7N267_MYCAG</name>
<dbReference type="Pfam" id="PF03641">
    <property type="entry name" value="Lysine_decarbox"/>
    <property type="match status" value="1"/>
</dbReference>
<dbReference type="OrthoDB" id="9801098at2"/>
<comment type="similarity">
    <text evidence="1 2">Belongs to the LOG family.</text>
</comment>
<dbReference type="Proteomes" id="UP000220914">
    <property type="component" value="Unassembled WGS sequence"/>
</dbReference>
<evidence type="ECO:0000256" key="2">
    <source>
        <dbReference type="RuleBase" id="RU363015"/>
    </source>
</evidence>
<dbReference type="PANTHER" id="PTHR31223">
    <property type="entry name" value="LOG FAMILY PROTEIN YJL055W"/>
    <property type="match status" value="1"/>
</dbReference>
<dbReference type="InterPro" id="IPR005269">
    <property type="entry name" value="LOG"/>
</dbReference>
<proteinExistence type="inferred from homology"/>
<comment type="catalytic activity">
    <reaction evidence="2">
        <text>N(6)-(dimethylallyl)adenosine 5'-phosphate + H2O = N(6)-dimethylallyladenine + D-ribose 5-phosphate</text>
        <dbReference type="Rhea" id="RHEA:48560"/>
        <dbReference type="ChEBI" id="CHEBI:15377"/>
        <dbReference type="ChEBI" id="CHEBI:17660"/>
        <dbReference type="ChEBI" id="CHEBI:57526"/>
        <dbReference type="ChEBI" id="CHEBI:78346"/>
        <dbReference type="EC" id="3.2.2.n1"/>
    </reaction>
</comment>
<reference evidence="3 4" key="1">
    <citation type="submission" date="2017-10" db="EMBL/GenBank/DDBJ databases">
        <title>The new phylogeny of genus Mycobacterium.</title>
        <authorList>
            <person name="Tortoli E."/>
            <person name="Trovato A."/>
            <person name="Cirillo D.M."/>
        </authorList>
    </citation>
    <scope>NUCLEOTIDE SEQUENCE [LARGE SCALE GENOMIC DNA]</scope>
    <source>
        <strain evidence="3 4">CCUG37673</strain>
    </source>
</reference>
<accession>A0A2A7N267</accession>
<keyword evidence="2" id="KW-0203">Cytokinin biosynthesis</keyword>
<evidence type="ECO:0000256" key="1">
    <source>
        <dbReference type="ARBA" id="ARBA00006763"/>
    </source>
</evidence>
<protein>
    <recommendedName>
        <fullName evidence="2">Cytokinin riboside 5'-monophosphate phosphoribohydrolase</fullName>
        <ecNumber evidence="2">3.2.2.n1</ecNumber>
    </recommendedName>
</protein>
<dbReference type="InterPro" id="IPR031100">
    <property type="entry name" value="LOG_fam"/>
</dbReference>
<sequence length="237" mass="25077">MTTAPPRSATVAETCSAAGFIGAHFQSTATRRSLGCARSRRGPLVYVGEVSFAVDPAREWAVCVYCASVPRHPELIELADRVGRAIADRGWTLVSGGGNVSAMGALANGARARGGRTVGVIPKALVHRELADVEADELIVTETMRERKQIMEARADAFIALPGGIGTLEEFFEAWTAGYLGMHDKPVVMLDPFGHYDGLLAWLHGLVDSGYVTKAALDRLVVVDAVDDALAACAPAS</sequence>
<comment type="catalytic activity">
    <reaction evidence="2">
        <text>9-ribosyl-trans-zeatin 5'-phosphate + H2O = trans-zeatin + D-ribose 5-phosphate</text>
        <dbReference type="Rhea" id="RHEA:48564"/>
        <dbReference type="ChEBI" id="CHEBI:15377"/>
        <dbReference type="ChEBI" id="CHEBI:16522"/>
        <dbReference type="ChEBI" id="CHEBI:78346"/>
        <dbReference type="ChEBI" id="CHEBI:87947"/>
        <dbReference type="EC" id="3.2.2.n1"/>
    </reaction>
</comment>